<dbReference type="InterPro" id="IPR002372">
    <property type="entry name" value="PQQ_rpt_dom"/>
</dbReference>
<accession>A0ABN2VRC0</accession>
<dbReference type="InterPro" id="IPR011047">
    <property type="entry name" value="Quinoprotein_ADH-like_sf"/>
</dbReference>
<organism evidence="2 3">
    <name type="scientific">Streptomyces albiaxialis</name>
    <dbReference type="NCBI Taxonomy" id="329523"/>
    <lineage>
        <taxon>Bacteria</taxon>
        <taxon>Bacillati</taxon>
        <taxon>Actinomycetota</taxon>
        <taxon>Actinomycetes</taxon>
        <taxon>Kitasatosporales</taxon>
        <taxon>Streptomycetaceae</taxon>
        <taxon>Streptomyces</taxon>
    </lineage>
</organism>
<dbReference type="RefSeq" id="WP_344526094.1">
    <property type="nucleotide sequence ID" value="NZ_BAAAPE010000005.1"/>
</dbReference>
<evidence type="ECO:0000313" key="3">
    <source>
        <dbReference type="Proteomes" id="UP001500016"/>
    </source>
</evidence>
<reference evidence="3" key="1">
    <citation type="journal article" date="2019" name="Int. J. Syst. Evol. Microbiol.">
        <title>The Global Catalogue of Microorganisms (GCM) 10K type strain sequencing project: providing services to taxonomists for standard genome sequencing and annotation.</title>
        <authorList>
            <consortium name="The Broad Institute Genomics Platform"/>
            <consortium name="The Broad Institute Genome Sequencing Center for Infectious Disease"/>
            <person name="Wu L."/>
            <person name="Ma J."/>
        </authorList>
    </citation>
    <scope>NUCLEOTIDE SEQUENCE [LARGE SCALE GENOMIC DNA]</scope>
    <source>
        <strain evidence="3">JCM 15478</strain>
    </source>
</reference>
<gene>
    <name evidence="2" type="ORF">GCM10009801_19180</name>
</gene>
<dbReference type="SUPFAM" id="SSF50998">
    <property type="entry name" value="Quinoprotein alcohol dehydrogenase-like"/>
    <property type="match status" value="1"/>
</dbReference>
<sequence>MADGVLYLCGESTVTALQRRDAGHKRWDGPSGLSPQRPAFAHGTLYVGDLGDDEGLWALGKDGKKKWVFPVGYSIPQTPVVSGGLVYALDAEDGSERWSASTWTGRQKVSVVALGAATGATPDGSRRRRLGLDRGCVFHGGRVRVNAYWWQ</sequence>
<keyword evidence="3" id="KW-1185">Reference proteome</keyword>
<dbReference type="Gene3D" id="2.40.128.630">
    <property type="match status" value="1"/>
</dbReference>
<evidence type="ECO:0000313" key="2">
    <source>
        <dbReference type="EMBL" id="GAA2069469.1"/>
    </source>
</evidence>
<dbReference type="Proteomes" id="UP001500016">
    <property type="component" value="Unassembled WGS sequence"/>
</dbReference>
<feature type="domain" description="Pyrrolo-quinoline quinone repeat" evidence="1">
    <location>
        <begin position="11"/>
        <end position="110"/>
    </location>
</feature>
<evidence type="ECO:0000259" key="1">
    <source>
        <dbReference type="Pfam" id="PF13360"/>
    </source>
</evidence>
<dbReference type="EMBL" id="BAAAPE010000005">
    <property type="protein sequence ID" value="GAA2069469.1"/>
    <property type="molecule type" value="Genomic_DNA"/>
</dbReference>
<proteinExistence type="predicted"/>
<name>A0ABN2VRC0_9ACTN</name>
<comment type="caution">
    <text evidence="2">The sequence shown here is derived from an EMBL/GenBank/DDBJ whole genome shotgun (WGS) entry which is preliminary data.</text>
</comment>
<dbReference type="Pfam" id="PF13360">
    <property type="entry name" value="PQQ_2"/>
    <property type="match status" value="1"/>
</dbReference>
<protein>
    <recommendedName>
        <fullName evidence="1">Pyrrolo-quinoline quinone repeat domain-containing protein</fullName>
    </recommendedName>
</protein>